<feature type="domain" description="Exonuclease" evidence="20">
    <location>
        <begin position="2"/>
        <end position="176"/>
    </location>
</feature>
<evidence type="ECO:0000313" key="21">
    <source>
        <dbReference type="EMBL" id="PNG05708.1"/>
    </source>
</evidence>
<feature type="binding site" evidence="16">
    <location>
        <position position="57"/>
    </location>
    <ligand>
        <name>substrate</name>
    </ligand>
</feature>
<dbReference type="FunFam" id="3.30.420.10:FF:000012">
    <property type="entry name" value="DNA polymerase III subunit epsilon"/>
    <property type="match status" value="1"/>
</dbReference>
<evidence type="ECO:0000259" key="20">
    <source>
        <dbReference type="SMART" id="SM00479"/>
    </source>
</evidence>
<evidence type="ECO:0000256" key="1">
    <source>
        <dbReference type="ARBA" id="ARBA00001936"/>
    </source>
</evidence>
<accession>A0A2N8ST85</accession>
<feature type="region of interest" description="Disordered" evidence="19">
    <location>
        <begin position="178"/>
        <end position="204"/>
    </location>
</feature>
<dbReference type="RefSeq" id="WP_102895661.1">
    <property type="nucleotide sequence ID" value="NZ_JAMOHU010000029.1"/>
</dbReference>
<evidence type="ECO:0000313" key="22">
    <source>
        <dbReference type="Proteomes" id="UP000236023"/>
    </source>
</evidence>
<keyword evidence="7 18" id="KW-0540">Nuclease</keyword>
<feature type="active site" description="Proton acceptor" evidence="15">
    <location>
        <position position="154"/>
    </location>
</feature>
<dbReference type="Gene3D" id="3.30.420.10">
    <property type="entry name" value="Ribonuclease H-like superfamily/Ribonuclease H"/>
    <property type="match status" value="1"/>
</dbReference>
<evidence type="ECO:0000256" key="17">
    <source>
        <dbReference type="PIRSR" id="PIRSR606309-3"/>
    </source>
</evidence>
<evidence type="ECO:0000256" key="3">
    <source>
        <dbReference type="ARBA" id="ARBA00020352"/>
    </source>
</evidence>
<evidence type="ECO:0000256" key="7">
    <source>
        <dbReference type="ARBA" id="ARBA00022722"/>
    </source>
</evidence>
<dbReference type="InterPro" id="IPR013520">
    <property type="entry name" value="Ribonucl_H"/>
</dbReference>
<sequence length="247" mass="27187">MRSVVLDTETTGMPVTDGHRIIEIGCVEVIGRRLTGRHYHVYLQPDREVDEGAIAVHGITNEFLLDKPRFRDVADEFFEFIKDAQLVIHNAAFDLGFINNEFALLGQQERAEITDHCTVLDTLLMARERHPGQRNNLDALCKRYGVDNSGRDLHGALLDAEILADVWLTMTGGQTNLSLAGDGESADGGRPQPSPIRRLPADRPRTAVLRASEEEAAAHMARMAAIEKAAGAAPLWLQLETETSTPA</sequence>
<keyword evidence="11 17" id="KW-0460">Magnesium</keyword>
<dbReference type="InterPro" id="IPR006054">
    <property type="entry name" value="DnaQ"/>
</dbReference>
<gene>
    <name evidence="18" type="primary">dnaQ</name>
    <name evidence="21" type="ORF">CXK94_20340</name>
</gene>
<comment type="function">
    <text evidence="18">DNA polymerase III is a complex, multichain enzyme responsible for most of the replicative synthesis in bacteria. The epsilon subunit contain the editing function and is a proofreading 3'-5' exonuclease.</text>
</comment>
<feature type="binding site" evidence="16">
    <location>
        <position position="159"/>
    </location>
    <ligand>
        <name>substrate</name>
    </ligand>
</feature>
<comment type="cofactor">
    <cofactor evidence="17">
        <name>Mg(2+)</name>
        <dbReference type="ChEBI" id="CHEBI:18420"/>
    </cofactor>
    <cofactor evidence="17">
        <name>Mn(2+)</name>
        <dbReference type="ChEBI" id="CHEBI:29035"/>
    </cofactor>
    <text evidence="17">Binds 2 divalent metal cations. Magnesium or manganese.</text>
</comment>
<feature type="binding site" evidence="17">
    <location>
        <position position="9"/>
    </location>
    <ligand>
        <name>a divalent metal cation</name>
        <dbReference type="ChEBI" id="CHEBI:60240"/>
        <label>1</label>
        <note>catalytic</note>
    </ligand>
</feature>
<proteinExistence type="predicted"/>
<comment type="subunit">
    <text evidence="18">DNA polymerase III contains a core (composed of alpha, epsilon and theta chains) that associates with a tau subunit. This core dimerizes to form the POLIII' complex. PolIII' associates with the gamma complex (composed of gamma, delta, delta', psi and chi chains) and with the beta chain to form the complete DNA polymerase III complex.</text>
</comment>
<keyword evidence="4 18" id="KW-0808">Transferase</keyword>
<dbReference type="PANTHER" id="PTHR30231">
    <property type="entry name" value="DNA POLYMERASE III SUBUNIT EPSILON"/>
    <property type="match status" value="1"/>
</dbReference>
<dbReference type="NCBIfam" id="TIGR00573">
    <property type="entry name" value="dnaq"/>
    <property type="match status" value="1"/>
</dbReference>
<evidence type="ECO:0000256" key="14">
    <source>
        <dbReference type="ARBA" id="ARBA00049244"/>
    </source>
</evidence>
<keyword evidence="9 18" id="KW-0378">Hydrolase</keyword>
<reference evidence="21 22" key="1">
    <citation type="submission" date="2018-01" db="EMBL/GenBank/DDBJ databases">
        <title>Denitrification phenotypes of diverse strains of Pseudomonas stutzeri.</title>
        <authorList>
            <person name="Milligan D.A."/>
            <person name="Bergaust L."/>
            <person name="Bakken L.R."/>
            <person name="Frostegard A."/>
        </authorList>
    </citation>
    <scope>NUCLEOTIDE SEQUENCE [LARGE SCALE GENOMIC DNA]</scope>
    <source>
        <strain evidence="21 22">24a75</strain>
    </source>
</reference>
<dbReference type="PANTHER" id="PTHR30231:SF41">
    <property type="entry name" value="DNA POLYMERASE III SUBUNIT EPSILON"/>
    <property type="match status" value="1"/>
</dbReference>
<evidence type="ECO:0000256" key="8">
    <source>
        <dbReference type="ARBA" id="ARBA00022723"/>
    </source>
</evidence>
<keyword evidence="8 17" id="KW-0479">Metal-binding</keyword>
<dbReference type="EC" id="2.7.7.7" evidence="2 18"/>
<dbReference type="GO" id="GO:0003887">
    <property type="term" value="F:DNA-directed DNA polymerase activity"/>
    <property type="evidence" value="ECO:0007669"/>
    <property type="project" value="UniProtKB-KW"/>
</dbReference>
<evidence type="ECO:0000256" key="13">
    <source>
        <dbReference type="ARBA" id="ARBA00023211"/>
    </source>
</evidence>
<evidence type="ECO:0000256" key="11">
    <source>
        <dbReference type="ARBA" id="ARBA00022842"/>
    </source>
</evidence>
<keyword evidence="5 18" id="KW-0548">Nucleotidyltransferase</keyword>
<dbReference type="CDD" id="cd06131">
    <property type="entry name" value="DNA_pol_III_epsilon_Ecoli_like"/>
    <property type="match status" value="1"/>
</dbReference>
<dbReference type="Proteomes" id="UP000236023">
    <property type="component" value="Unassembled WGS sequence"/>
</dbReference>
<comment type="caution">
    <text evidence="21">The sequence shown here is derived from an EMBL/GenBank/DDBJ whole genome shotgun (WGS) entry which is preliminary data.</text>
</comment>
<feature type="binding site" evidence="16">
    <location>
        <position position="9"/>
    </location>
    <ligand>
        <name>substrate</name>
    </ligand>
</feature>
<dbReference type="NCBIfam" id="NF004316">
    <property type="entry name" value="PRK05711.1"/>
    <property type="match status" value="1"/>
</dbReference>
<feature type="binding site" evidence="17">
    <location>
        <position position="7"/>
    </location>
    <ligand>
        <name>a divalent metal cation</name>
        <dbReference type="ChEBI" id="CHEBI:60240"/>
        <label>1</label>
        <note>catalytic</note>
    </ligand>
</feature>
<feature type="binding site" evidence="16">
    <location>
        <position position="7"/>
    </location>
    <ligand>
        <name>substrate</name>
    </ligand>
</feature>
<dbReference type="GO" id="GO:0003677">
    <property type="term" value="F:DNA binding"/>
    <property type="evidence" value="ECO:0007669"/>
    <property type="project" value="InterPro"/>
</dbReference>
<organism evidence="21 22">
    <name type="scientific">Stutzerimonas stutzeri</name>
    <name type="common">Pseudomonas stutzeri</name>
    <dbReference type="NCBI Taxonomy" id="316"/>
    <lineage>
        <taxon>Bacteria</taxon>
        <taxon>Pseudomonadati</taxon>
        <taxon>Pseudomonadota</taxon>
        <taxon>Gammaproteobacteria</taxon>
        <taxon>Pseudomonadales</taxon>
        <taxon>Pseudomonadaceae</taxon>
        <taxon>Stutzerimonas</taxon>
    </lineage>
</organism>
<evidence type="ECO:0000256" key="10">
    <source>
        <dbReference type="ARBA" id="ARBA00022839"/>
    </source>
</evidence>
<dbReference type="GO" id="GO:0046872">
    <property type="term" value="F:metal ion binding"/>
    <property type="evidence" value="ECO:0007669"/>
    <property type="project" value="UniProtKB-KW"/>
</dbReference>
<evidence type="ECO:0000256" key="16">
    <source>
        <dbReference type="PIRSR" id="PIRSR606309-2"/>
    </source>
</evidence>
<keyword evidence="10 18" id="KW-0269">Exonuclease</keyword>
<evidence type="ECO:0000256" key="18">
    <source>
        <dbReference type="RuleBase" id="RU364087"/>
    </source>
</evidence>
<dbReference type="GO" id="GO:0005829">
    <property type="term" value="C:cytosol"/>
    <property type="evidence" value="ECO:0007669"/>
    <property type="project" value="TreeGrafter"/>
</dbReference>
<evidence type="ECO:0000256" key="19">
    <source>
        <dbReference type="SAM" id="MobiDB-lite"/>
    </source>
</evidence>
<comment type="catalytic activity">
    <reaction evidence="14 18">
        <text>DNA(n) + a 2'-deoxyribonucleoside 5'-triphosphate = DNA(n+1) + diphosphate</text>
        <dbReference type="Rhea" id="RHEA:22508"/>
        <dbReference type="Rhea" id="RHEA-COMP:17339"/>
        <dbReference type="Rhea" id="RHEA-COMP:17340"/>
        <dbReference type="ChEBI" id="CHEBI:33019"/>
        <dbReference type="ChEBI" id="CHEBI:61560"/>
        <dbReference type="ChEBI" id="CHEBI:173112"/>
        <dbReference type="EC" id="2.7.7.7"/>
    </reaction>
</comment>
<evidence type="ECO:0000256" key="4">
    <source>
        <dbReference type="ARBA" id="ARBA00022679"/>
    </source>
</evidence>
<dbReference type="NCBIfam" id="TIGR01406">
    <property type="entry name" value="dnaQ_proteo"/>
    <property type="match status" value="1"/>
</dbReference>
<dbReference type="SUPFAM" id="SSF53098">
    <property type="entry name" value="Ribonuclease H-like"/>
    <property type="match status" value="1"/>
</dbReference>
<dbReference type="GO" id="GO:0045004">
    <property type="term" value="P:DNA replication proofreading"/>
    <property type="evidence" value="ECO:0007669"/>
    <property type="project" value="TreeGrafter"/>
</dbReference>
<dbReference type="InterPro" id="IPR012337">
    <property type="entry name" value="RNaseH-like_sf"/>
</dbReference>
<name>A0A2N8ST85_STUST</name>
<keyword evidence="6 18" id="KW-0235">DNA replication</keyword>
<dbReference type="InterPro" id="IPR036397">
    <property type="entry name" value="RNaseH_sf"/>
</dbReference>
<evidence type="ECO:0000256" key="2">
    <source>
        <dbReference type="ARBA" id="ARBA00012417"/>
    </source>
</evidence>
<evidence type="ECO:0000256" key="5">
    <source>
        <dbReference type="ARBA" id="ARBA00022695"/>
    </source>
</evidence>
<protein>
    <recommendedName>
        <fullName evidence="3 18">DNA polymerase III subunit epsilon</fullName>
        <ecNumber evidence="2 18">2.7.7.7</ecNumber>
    </recommendedName>
</protein>
<dbReference type="InterPro" id="IPR006309">
    <property type="entry name" value="DnaQ_proteo"/>
</dbReference>
<evidence type="ECO:0000256" key="6">
    <source>
        <dbReference type="ARBA" id="ARBA00022705"/>
    </source>
</evidence>
<feature type="binding site" evidence="17">
    <location>
        <position position="159"/>
    </location>
    <ligand>
        <name>a divalent metal cation</name>
        <dbReference type="ChEBI" id="CHEBI:60240"/>
        <label>1</label>
        <note>catalytic</note>
    </ligand>
</feature>
<keyword evidence="13 17" id="KW-0464">Manganese</keyword>
<evidence type="ECO:0000256" key="12">
    <source>
        <dbReference type="ARBA" id="ARBA00022932"/>
    </source>
</evidence>
<evidence type="ECO:0000256" key="9">
    <source>
        <dbReference type="ARBA" id="ARBA00022801"/>
    </source>
</evidence>
<dbReference type="AlphaFoldDB" id="A0A2N8ST85"/>
<dbReference type="GO" id="GO:0008408">
    <property type="term" value="F:3'-5' exonuclease activity"/>
    <property type="evidence" value="ECO:0007669"/>
    <property type="project" value="TreeGrafter"/>
</dbReference>
<keyword evidence="12 18" id="KW-0239">DNA-directed DNA polymerase</keyword>
<dbReference type="SMART" id="SM00479">
    <property type="entry name" value="EXOIII"/>
    <property type="match status" value="1"/>
</dbReference>
<comment type="cofactor">
    <cofactor evidence="1 18">
        <name>Mn(2+)</name>
        <dbReference type="ChEBI" id="CHEBI:29035"/>
    </cofactor>
</comment>
<dbReference type="EMBL" id="POUT01000016">
    <property type="protein sequence ID" value="PNG05708.1"/>
    <property type="molecule type" value="Genomic_DNA"/>
</dbReference>
<dbReference type="Pfam" id="PF00929">
    <property type="entry name" value="RNase_T"/>
    <property type="match status" value="1"/>
</dbReference>
<evidence type="ECO:0000256" key="15">
    <source>
        <dbReference type="PIRSR" id="PIRSR606309-1"/>
    </source>
</evidence>